<dbReference type="InterPro" id="IPR017853">
    <property type="entry name" value="GH"/>
</dbReference>
<evidence type="ECO:0000313" key="3">
    <source>
        <dbReference type="Proteomes" id="UP000478417"/>
    </source>
</evidence>
<dbReference type="GO" id="GO:0000272">
    <property type="term" value="P:polysaccharide catabolic process"/>
    <property type="evidence" value="ECO:0007669"/>
    <property type="project" value="TreeGrafter"/>
</dbReference>
<dbReference type="Pfam" id="PF22848">
    <property type="entry name" value="ASD1_dom"/>
    <property type="match status" value="1"/>
</dbReference>
<dbReference type="Proteomes" id="UP000478417">
    <property type="component" value="Unassembled WGS sequence"/>
</dbReference>
<dbReference type="PANTHER" id="PTHR43576">
    <property type="entry name" value="ALPHA-L-ARABINOFURANOSIDASE C-RELATED"/>
    <property type="match status" value="1"/>
</dbReference>
<dbReference type="Gene3D" id="2.60.40.2080">
    <property type="match status" value="1"/>
</dbReference>
<dbReference type="Gene3D" id="3.20.20.80">
    <property type="entry name" value="Glycosidases"/>
    <property type="match status" value="1"/>
</dbReference>
<sequence>MDGHAIAMMSLAATSVACSQVMVEIQPDSFLRRVGDNILGANVVYSHEDDAPWESGDLIDQYKELGISFIRYPGGEVTDYFHWADPNGVGWRDTWAPGGNSSPEPASAWMGYAEYMDRLDSVGGQPLVGVNVDSGHVYNRVEDGIAEAAAFVQHALERGDAVRYWYVGNESYHDISRIPGGMTAAEYGNYINAYANAMRAVDPEIKIVANWKHKWSSSYATLLDIAGQNIDMIDFHGYWNWGNVTWAAWTGKTPLSMNDVFNEKSYLENILDMKARFAARGLGHIELGMLEWNVGPFSSDDPVDWPSRFQISLMNAEILLQCVEAGLDASTIWPARWLGPGSLGNYRSVFEEDQTNPTYHVLRLISPVAGHHVVASSASDKRNPVVAMASPCGEQLTIYVLLKGAVDTEFSVDAGGFSADEISIVSYSAENRDISGNPVLDSRSLEMDPSGLITFTAPAWSFSRLTLKRSEYRMETGTVTASSSGRGDWRGVVFARPFNLPPVVVCGPLSDNGPDPAWVSVRTVTATGFEYRISEWEYLDGRHASNESFNWIAIPEGRHQIGGIVWEAGFLESNHLWWKPHRFKRPFREAPSLFLQIHDNGDTAVVPRIRNIATDRFELRLSEEEMLPDRVTGNDGEHPYAEASYIAVAMGSGILHQTAFHSFSTGPQMVHDWRTVAFQERFESPPWFIASIQTENDSDPAVLRFRSLDEDSLELMVQEENSNLLEGDGSGETTRLAPEAAALLVVGSPDFSTSPPRIGLTSDPDKPLTLTLSASQVIRGRTFILEHAFTPHGAWSPLDSFSPQHDEVGLEHAFAPALNGPADFFRVRLISP</sequence>
<name>A0A6B2LZK9_9BACT</name>
<evidence type="ECO:0000313" key="2">
    <source>
        <dbReference type="EMBL" id="NDV61479.1"/>
    </source>
</evidence>
<dbReference type="RefSeq" id="WP_163962457.1">
    <property type="nucleotide sequence ID" value="NZ_JAAGNX010000001.1"/>
</dbReference>
<dbReference type="SUPFAM" id="SSF141086">
    <property type="entry name" value="Agglutinin HPA-like"/>
    <property type="match status" value="1"/>
</dbReference>
<evidence type="ECO:0000259" key="1">
    <source>
        <dbReference type="Pfam" id="PF22848"/>
    </source>
</evidence>
<accession>A0A6B2LZK9</accession>
<organism evidence="2 3">
    <name type="scientific">Oceanipulchritudo coccoides</name>
    <dbReference type="NCBI Taxonomy" id="2706888"/>
    <lineage>
        <taxon>Bacteria</taxon>
        <taxon>Pseudomonadati</taxon>
        <taxon>Verrucomicrobiota</taxon>
        <taxon>Opitutia</taxon>
        <taxon>Puniceicoccales</taxon>
        <taxon>Oceanipulchritudinaceae</taxon>
        <taxon>Oceanipulchritudo</taxon>
    </lineage>
</organism>
<dbReference type="InterPro" id="IPR037221">
    <property type="entry name" value="H-type_lectin_dom_sf"/>
</dbReference>
<dbReference type="AlphaFoldDB" id="A0A6B2LZK9"/>
<protein>
    <recommendedName>
        <fullName evidence="1">Alpha-L-arabinofuranosidase 1 catalytic domain-containing protein</fullName>
    </recommendedName>
</protein>
<dbReference type="SUPFAM" id="SSF51445">
    <property type="entry name" value="(Trans)glycosidases"/>
    <property type="match status" value="1"/>
</dbReference>
<reference evidence="2 3" key="1">
    <citation type="submission" date="2020-02" db="EMBL/GenBank/DDBJ databases">
        <title>Albibacoteraceae fam. nov., the first described family within the subdivision 4 Verrucomicrobia.</title>
        <authorList>
            <person name="Xi F."/>
        </authorList>
    </citation>
    <scope>NUCLEOTIDE SEQUENCE [LARGE SCALE GENOMIC DNA]</scope>
    <source>
        <strain evidence="2 3">CK1056</strain>
    </source>
</reference>
<keyword evidence="3" id="KW-1185">Reference proteome</keyword>
<gene>
    <name evidence="2" type="ORF">G0Q06_03345</name>
</gene>
<dbReference type="EMBL" id="JAAGNX010000001">
    <property type="protein sequence ID" value="NDV61479.1"/>
    <property type="molecule type" value="Genomic_DNA"/>
</dbReference>
<dbReference type="InterPro" id="IPR055235">
    <property type="entry name" value="ASD1_cat"/>
</dbReference>
<dbReference type="PANTHER" id="PTHR43576:SF2">
    <property type="entry name" value="INTRACELLULAR EXO-ALPHA-L-ARABINOFURANOSIDASE 2"/>
    <property type="match status" value="1"/>
</dbReference>
<feature type="domain" description="Alpha-L-arabinofuranosidase 1 catalytic" evidence="1">
    <location>
        <begin position="62"/>
        <end position="239"/>
    </location>
</feature>
<comment type="caution">
    <text evidence="2">The sequence shown here is derived from an EMBL/GenBank/DDBJ whole genome shotgun (WGS) entry which is preliminary data.</text>
</comment>
<proteinExistence type="predicted"/>